<dbReference type="InterPro" id="IPR011990">
    <property type="entry name" value="TPR-like_helical_dom_sf"/>
</dbReference>
<dbReference type="Pfam" id="PF04932">
    <property type="entry name" value="Wzy_C"/>
    <property type="match status" value="1"/>
</dbReference>
<evidence type="ECO:0000313" key="9">
    <source>
        <dbReference type="EMBL" id="MFC5499891.1"/>
    </source>
</evidence>
<keyword evidence="5" id="KW-0802">TPR repeat</keyword>
<keyword evidence="4 6" id="KW-0472">Membrane</keyword>
<dbReference type="RefSeq" id="WP_376852139.1">
    <property type="nucleotide sequence ID" value="NZ_JBHSMF010000010.1"/>
</dbReference>
<feature type="signal peptide" evidence="7">
    <location>
        <begin position="1"/>
        <end position="29"/>
    </location>
</feature>
<keyword evidence="7" id="KW-0732">Signal</keyword>
<feature type="domain" description="O-antigen ligase-related" evidence="8">
    <location>
        <begin position="233"/>
        <end position="397"/>
    </location>
</feature>
<dbReference type="InterPro" id="IPR007016">
    <property type="entry name" value="O-antigen_ligase-rel_domated"/>
</dbReference>
<keyword evidence="9" id="KW-0436">Ligase</keyword>
<protein>
    <submittedName>
        <fullName evidence="9">O-antigen ligase family protein</fullName>
    </submittedName>
</protein>
<feature type="transmembrane region" description="Helical" evidence="6">
    <location>
        <begin position="106"/>
        <end position="128"/>
    </location>
</feature>
<evidence type="ECO:0000256" key="2">
    <source>
        <dbReference type="ARBA" id="ARBA00022692"/>
    </source>
</evidence>
<dbReference type="Gene3D" id="1.25.40.10">
    <property type="entry name" value="Tetratricopeptide repeat domain"/>
    <property type="match status" value="1"/>
</dbReference>
<evidence type="ECO:0000259" key="8">
    <source>
        <dbReference type="Pfam" id="PF04932"/>
    </source>
</evidence>
<feature type="transmembrane region" description="Helical" evidence="6">
    <location>
        <begin position="485"/>
        <end position="504"/>
    </location>
</feature>
<keyword evidence="10" id="KW-1185">Reference proteome</keyword>
<keyword evidence="3 6" id="KW-1133">Transmembrane helix</keyword>
<dbReference type="SUPFAM" id="SSF48452">
    <property type="entry name" value="TPR-like"/>
    <property type="match status" value="1"/>
</dbReference>
<feature type="repeat" description="TPR" evidence="5">
    <location>
        <begin position="592"/>
        <end position="625"/>
    </location>
</feature>
<dbReference type="InterPro" id="IPR019734">
    <property type="entry name" value="TPR_rpt"/>
</dbReference>
<gene>
    <name evidence="9" type="ORF">ACFPOE_20280</name>
</gene>
<feature type="transmembrane region" description="Helical" evidence="6">
    <location>
        <begin position="134"/>
        <end position="151"/>
    </location>
</feature>
<feature type="transmembrane region" description="Helical" evidence="6">
    <location>
        <begin position="200"/>
        <end position="217"/>
    </location>
</feature>
<reference evidence="10" key="1">
    <citation type="journal article" date="2019" name="Int. J. Syst. Evol. Microbiol.">
        <title>The Global Catalogue of Microorganisms (GCM) 10K type strain sequencing project: providing services to taxonomists for standard genome sequencing and annotation.</title>
        <authorList>
            <consortium name="The Broad Institute Genomics Platform"/>
            <consortium name="The Broad Institute Genome Sequencing Center for Infectious Disease"/>
            <person name="Wu L."/>
            <person name="Ma J."/>
        </authorList>
    </citation>
    <scope>NUCLEOTIDE SEQUENCE [LARGE SCALE GENOMIC DNA]</scope>
    <source>
        <strain evidence="10">CCUG 57401</strain>
    </source>
</reference>
<comment type="caution">
    <text evidence="9">The sequence shown here is derived from an EMBL/GenBank/DDBJ whole genome shotgun (WGS) entry which is preliminary data.</text>
</comment>
<feature type="transmembrane region" description="Helical" evidence="6">
    <location>
        <begin position="446"/>
        <end position="464"/>
    </location>
</feature>
<dbReference type="PANTHER" id="PTHR37422:SF13">
    <property type="entry name" value="LIPOPOLYSACCHARIDE BIOSYNTHESIS PROTEIN PA4999-RELATED"/>
    <property type="match status" value="1"/>
</dbReference>
<feature type="transmembrane region" description="Helical" evidence="6">
    <location>
        <begin position="158"/>
        <end position="180"/>
    </location>
</feature>
<feature type="transmembrane region" description="Helical" evidence="6">
    <location>
        <begin position="391"/>
        <end position="411"/>
    </location>
</feature>
<evidence type="ECO:0000256" key="3">
    <source>
        <dbReference type="ARBA" id="ARBA00022989"/>
    </source>
</evidence>
<dbReference type="SMART" id="SM00028">
    <property type="entry name" value="TPR"/>
    <property type="match status" value="2"/>
</dbReference>
<proteinExistence type="predicted"/>
<dbReference type="PROSITE" id="PS50005">
    <property type="entry name" value="TPR"/>
    <property type="match status" value="1"/>
</dbReference>
<feature type="transmembrane region" description="Helical" evidence="6">
    <location>
        <begin position="224"/>
        <end position="241"/>
    </location>
</feature>
<evidence type="ECO:0000313" key="10">
    <source>
        <dbReference type="Proteomes" id="UP001596037"/>
    </source>
</evidence>
<name>A0ABW0NH16_9BURK</name>
<dbReference type="Proteomes" id="UP001596037">
    <property type="component" value="Unassembled WGS sequence"/>
</dbReference>
<evidence type="ECO:0000256" key="6">
    <source>
        <dbReference type="SAM" id="Phobius"/>
    </source>
</evidence>
<keyword evidence="2 6" id="KW-0812">Transmembrane</keyword>
<evidence type="ECO:0000256" key="7">
    <source>
        <dbReference type="SAM" id="SignalP"/>
    </source>
</evidence>
<dbReference type="InterPro" id="IPR051533">
    <property type="entry name" value="WaaL-like"/>
</dbReference>
<organism evidence="9 10">
    <name type="scientific">Caenimonas terrae</name>
    <dbReference type="NCBI Taxonomy" id="696074"/>
    <lineage>
        <taxon>Bacteria</taxon>
        <taxon>Pseudomonadati</taxon>
        <taxon>Pseudomonadota</taxon>
        <taxon>Betaproteobacteria</taxon>
        <taxon>Burkholderiales</taxon>
        <taxon>Comamonadaceae</taxon>
        <taxon>Caenimonas</taxon>
    </lineage>
</organism>
<feature type="transmembrane region" description="Helical" evidence="6">
    <location>
        <begin position="278"/>
        <end position="297"/>
    </location>
</feature>
<evidence type="ECO:0000256" key="1">
    <source>
        <dbReference type="ARBA" id="ARBA00004141"/>
    </source>
</evidence>
<dbReference type="EMBL" id="JBHSMF010000010">
    <property type="protein sequence ID" value="MFC5499891.1"/>
    <property type="molecule type" value="Genomic_DNA"/>
</dbReference>
<comment type="subcellular location">
    <subcellularLocation>
        <location evidence="1">Membrane</location>
        <topology evidence="1">Multi-pass membrane protein</topology>
    </subcellularLocation>
</comment>
<dbReference type="GO" id="GO:0016874">
    <property type="term" value="F:ligase activity"/>
    <property type="evidence" value="ECO:0007669"/>
    <property type="project" value="UniProtKB-KW"/>
</dbReference>
<evidence type="ECO:0000256" key="5">
    <source>
        <dbReference type="PROSITE-ProRule" id="PRU00339"/>
    </source>
</evidence>
<feature type="chain" id="PRO_5045220726" evidence="7">
    <location>
        <begin position="30"/>
        <end position="765"/>
    </location>
</feature>
<accession>A0ABW0NH16</accession>
<feature type="transmembrane region" description="Helical" evidence="6">
    <location>
        <begin position="75"/>
        <end position="94"/>
    </location>
</feature>
<evidence type="ECO:0000256" key="4">
    <source>
        <dbReference type="ARBA" id="ARBA00023136"/>
    </source>
</evidence>
<sequence length="765" mass="83619">MARKKRNPAQATPAAAALTAAAAPVRAPAASARPAAAGLPAEITGDDWTVAFLMLAVFLAPALGVPYEEMLQDTLKSIVVSFAALAAALMFFWHQRRRSEPLRWHAIVWLPLMLMAYALGSMAWSHTYLGAVEAIRWFIFSVIVWLGLNTLSRERLPWLGWGVHGGAAIAALWAVLQFLVDFRLFPQGPNPASTFVNRNFFAEFAVCTLPFSALLLLRARQTSQIALLAITSGLVLVAILMTGTRSALTAMWLQLLVVLPLIAWLYRKQLAIGQWDALRRVLAAGLLLITVLALGSIPTANNSIRTEARGNTGLERGFKRTAAISPNDASIGIRMVMWKATATMIRARPFSGVGAGAWESDIPLYQATGEQLETDFYVHNEFLQLLAEYGLVGWAFMLSLFAYLIASAWRTLRDKTEQGLAEAPLRALVLCSLLALMMVSNMGFPWRMASTGALFAVCLAALAASDARLGIRGRWAAMPLRWRPAWSRSAALASVACIALAIYITQQAALAEKKIVRATKLALSISSTGDYNNPKYNRYKSELLGLIREGIAINRHYRKITPLVADELARWGDWTDAIWIWESVLSSRPYIVAIMTNIARGYASTGNPQQALVYLERAARLQPDAPAVRSLEVILLSRSGKNDEALALARKTLDQNVVDYDLLRATVALARRAGDYPLAVRALQLMAERLPQARSSAYLELGNLYYSPQLHDPARALDAFRSAIEMTPAGARPALQTEIPQALWNQLGLTGSAPPASTQTSASSK</sequence>
<dbReference type="PANTHER" id="PTHR37422">
    <property type="entry name" value="TEICHURONIC ACID BIOSYNTHESIS PROTEIN TUAE"/>
    <property type="match status" value="1"/>
</dbReference>
<feature type="transmembrane region" description="Helical" evidence="6">
    <location>
        <begin position="423"/>
        <end position="440"/>
    </location>
</feature>
<feature type="transmembrane region" description="Helical" evidence="6">
    <location>
        <begin position="247"/>
        <end position="266"/>
    </location>
</feature>